<organism evidence="2 3">
    <name type="scientific">Variovorax robiniae</name>
    <dbReference type="NCBI Taxonomy" id="1836199"/>
    <lineage>
        <taxon>Bacteria</taxon>
        <taxon>Pseudomonadati</taxon>
        <taxon>Pseudomonadota</taxon>
        <taxon>Betaproteobacteria</taxon>
        <taxon>Burkholderiales</taxon>
        <taxon>Comamonadaceae</taxon>
        <taxon>Variovorax</taxon>
    </lineage>
</organism>
<name>A0ABU8XAP6_9BURK</name>
<reference evidence="2 3" key="1">
    <citation type="submission" date="2024-03" db="EMBL/GenBank/DDBJ databases">
        <title>Novel species of the genus Variovorax.</title>
        <authorList>
            <person name="Liu Q."/>
            <person name="Xin Y.-H."/>
        </authorList>
    </citation>
    <scope>NUCLEOTIDE SEQUENCE [LARGE SCALE GENOMIC DNA]</scope>
    <source>
        <strain evidence="2 3">KACC 18901</strain>
    </source>
</reference>
<evidence type="ECO:0000313" key="2">
    <source>
        <dbReference type="EMBL" id="MEJ8856671.1"/>
    </source>
</evidence>
<evidence type="ECO:0000313" key="3">
    <source>
        <dbReference type="Proteomes" id="UP001367030"/>
    </source>
</evidence>
<gene>
    <name evidence="2" type="ORF">WKW79_19000</name>
</gene>
<evidence type="ECO:0008006" key="4">
    <source>
        <dbReference type="Google" id="ProtNLM"/>
    </source>
</evidence>
<sequence length="426" mass="45697">MGSPGVPAVTVPPTTAAEAVVVPTFMPAAPVQHDVPAVPAATPGAWTGEVIFPQGMSPALVSPERQRGIVEQVNALSIHDMSLMQIAGLGSDVEVALHKSLGAFLDRIDKGESPQVFRLVSELNTAIKAEDLDGLADKILNGKLPLMDRILGKLSPRNLTSAGDAAFESLRLLVAGKTRKLGTVIEGMEKKVEAEKQKAVEEARSLERLKDNYRARFGEFMMTTLFLSTLLGKAREELAAIEAAHAQGDYTGAMTPQEAQDKVQALESRALAVEAVLTKLPAEQLIIRQIQTATIQTVQEVTTTAAGRFASIKMTLLTLHGTMTVQNLQRTDRQGAELDANLNKVRNKLVKQVVTTAANAPGDNRLAQANQLKGVTQTVSELVAITEKARIDNQAKFDAARSMLVQARAELTELGAVIRPDQAVKL</sequence>
<feature type="coiled-coil region" evidence="1">
    <location>
        <begin position="189"/>
        <end position="216"/>
    </location>
</feature>
<accession>A0ABU8XAP6</accession>
<protein>
    <recommendedName>
        <fullName evidence="4">Toxic anion resistance protein</fullName>
    </recommendedName>
</protein>
<dbReference type="Proteomes" id="UP001367030">
    <property type="component" value="Unassembled WGS sequence"/>
</dbReference>
<keyword evidence="3" id="KW-1185">Reference proteome</keyword>
<dbReference type="RefSeq" id="WP_340336749.1">
    <property type="nucleotide sequence ID" value="NZ_JBBKZS010000008.1"/>
</dbReference>
<dbReference type="EMBL" id="JBBKZS010000008">
    <property type="protein sequence ID" value="MEJ8856671.1"/>
    <property type="molecule type" value="Genomic_DNA"/>
</dbReference>
<keyword evidence="1" id="KW-0175">Coiled coil</keyword>
<proteinExistence type="predicted"/>
<comment type="caution">
    <text evidence="2">The sequence shown here is derived from an EMBL/GenBank/DDBJ whole genome shotgun (WGS) entry which is preliminary data.</text>
</comment>
<evidence type="ECO:0000256" key="1">
    <source>
        <dbReference type="SAM" id="Coils"/>
    </source>
</evidence>